<name>A0AB34K923_PRYPA</name>
<proteinExistence type="predicted"/>
<evidence type="ECO:0000313" key="3">
    <source>
        <dbReference type="Proteomes" id="UP001515480"/>
    </source>
</evidence>
<keyword evidence="3" id="KW-1185">Reference proteome</keyword>
<evidence type="ECO:0000256" key="1">
    <source>
        <dbReference type="SAM" id="SignalP"/>
    </source>
</evidence>
<sequence>MKLAVLLSLAAAVCAYVPTGAPTHVPTRTATSPSMSAEGPTTRRAMLASALLLAPAAANAMVIPGLNSPGLVPAKKPTSTGGRGIKNEAWASIRDSSNFWSPKGIMDSVPKMKGIITPKSAYDGFNK</sequence>
<reference evidence="2 3" key="1">
    <citation type="journal article" date="2024" name="Science">
        <title>Giant polyketide synthase enzymes in the biosynthesis of giant marine polyether toxins.</title>
        <authorList>
            <person name="Fallon T.R."/>
            <person name="Shende V.V."/>
            <person name="Wierzbicki I.H."/>
            <person name="Pendleton A.L."/>
            <person name="Watervoot N.F."/>
            <person name="Auber R.P."/>
            <person name="Gonzalez D.J."/>
            <person name="Wisecaver J.H."/>
            <person name="Moore B.S."/>
        </authorList>
    </citation>
    <scope>NUCLEOTIDE SEQUENCE [LARGE SCALE GENOMIC DNA]</scope>
    <source>
        <strain evidence="2 3">12B1</strain>
    </source>
</reference>
<dbReference type="EMBL" id="JBGBPQ010000001">
    <property type="protein sequence ID" value="KAL1529381.1"/>
    <property type="molecule type" value="Genomic_DNA"/>
</dbReference>
<protein>
    <recommendedName>
        <fullName evidence="4">PS II complex 12 kDa extrinsic protein</fullName>
    </recommendedName>
</protein>
<evidence type="ECO:0000313" key="2">
    <source>
        <dbReference type="EMBL" id="KAL1529381.1"/>
    </source>
</evidence>
<keyword evidence="1" id="KW-0732">Signal</keyword>
<dbReference type="Proteomes" id="UP001515480">
    <property type="component" value="Unassembled WGS sequence"/>
</dbReference>
<comment type="caution">
    <text evidence="2">The sequence shown here is derived from an EMBL/GenBank/DDBJ whole genome shotgun (WGS) entry which is preliminary data.</text>
</comment>
<dbReference type="AlphaFoldDB" id="A0AB34K923"/>
<accession>A0AB34K923</accession>
<feature type="chain" id="PRO_5044334170" description="PS II complex 12 kDa extrinsic protein" evidence="1">
    <location>
        <begin position="16"/>
        <end position="127"/>
    </location>
</feature>
<feature type="signal peptide" evidence="1">
    <location>
        <begin position="1"/>
        <end position="15"/>
    </location>
</feature>
<evidence type="ECO:0008006" key="4">
    <source>
        <dbReference type="Google" id="ProtNLM"/>
    </source>
</evidence>
<gene>
    <name evidence="2" type="ORF">AB1Y20_000333</name>
</gene>
<organism evidence="2 3">
    <name type="scientific">Prymnesium parvum</name>
    <name type="common">Toxic golden alga</name>
    <dbReference type="NCBI Taxonomy" id="97485"/>
    <lineage>
        <taxon>Eukaryota</taxon>
        <taxon>Haptista</taxon>
        <taxon>Haptophyta</taxon>
        <taxon>Prymnesiophyceae</taxon>
        <taxon>Prymnesiales</taxon>
        <taxon>Prymnesiaceae</taxon>
        <taxon>Prymnesium</taxon>
    </lineage>
</organism>